<dbReference type="AlphaFoldDB" id="A0A1L6TBQ6"/>
<accession>A0A1L6TBQ6</accession>
<keyword evidence="2" id="KW-0132">Cell division</keyword>
<proteinExistence type="predicted"/>
<reference evidence="2 3" key="1">
    <citation type="journal article" date="2014" name="Genome Announc.">
        <title>Comparative Genome Analysis of Two Isolates of the Fish Pathogen Piscirickettsia salmonis from Different Hosts Reveals Major Differences in Virulence-Associated Secretion Systems.</title>
        <authorList>
            <person name="Bohle H."/>
            <person name="Henriquez P."/>
            <person name="Grothusen H."/>
            <person name="Navas E."/>
            <person name="Sandoval A."/>
            <person name="Bustamante F."/>
            <person name="Bustos P."/>
            <person name="Mancilla M."/>
        </authorList>
    </citation>
    <scope>NUCLEOTIDE SEQUENCE [LARGE SCALE GENOMIC DNA]</scope>
    <source>
        <strain evidence="3">B1-32597</strain>
    </source>
</reference>
<dbReference type="Proteomes" id="UP000029558">
    <property type="component" value="Chromosome"/>
</dbReference>
<evidence type="ECO:0000313" key="3">
    <source>
        <dbReference type="Proteomes" id="UP000029558"/>
    </source>
</evidence>
<evidence type="ECO:0000256" key="1">
    <source>
        <dbReference type="SAM" id="MobiDB-lite"/>
    </source>
</evidence>
<dbReference type="Pfam" id="PF13776">
    <property type="entry name" value="DUF4172"/>
    <property type="match status" value="1"/>
</dbReference>
<feature type="compositionally biased region" description="Polar residues" evidence="1">
    <location>
        <begin position="71"/>
        <end position="84"/>
    </location>
</feature>
<keyword evidence="2" id="KW-0131">Cell cycle</keyword>
<gene>
    <name evidence="2" type="ORF">KU39_1588</name>
</gene>
<dbReference type="GO" id="GO:0051301">
    <property type="term" value="P:cell division"/>
    <property type="evidence" value="ECO:0007669"/>
    <property type="project" value="UniProtKB-KW"/>
</dbReference>
<name>A0A1L6TBQ6_PISSA</name>
<dbReference type="InterPro" id="IPR025230">
    <property type="entry name" value="DUF4172"/>
</dbReference>
<organism evidence="2 3">
    <name type="scientific">Piscirickettsia salmonis</name>
    <dbReference type="NCBI Taxonomy" id="1238"/>
    <lineage>
        <taxon>Bacteria</taxon>
        <taxon>Pseudomonadati</taxon>
        <taxon>Pseudomonadota</taxon>
        <taxon>Gammaproteobacteria</taxon>
        <taxon>Thiotrichales</taxon>
        <taxon>Piscirickettsiaceae</taxon>
        <taxon>Piscirickettsia</taxon>
    </lineage>
</organism>
<protein>
    <submittedName>
        <fullName evidence="2">Cell division protein Fic</fullName>
    </submittedName>
</protein>
<dbReference type="RefSeq" id="WP_036774770.1">
    <property type="nucleotide sequence ID" value="NZ_CP012508.1"/>
</dbReference>
<dbReference type="EMBL" id="CP012508">
    <property type="protein sequence ID" value="ALB22770.1"/>
    <property type="molecule type" value="Genomic_DNA"/>
</dbReference>
<sequence>MWNWQLQEWPHFRWDHSKLQRAESLFLEGAGVITGASKHIAVEDQQLLTVELVGAEALNTSEIEGERPPSSEVQHSVESSYSYR</sequence>
<evidence type="ECO:0000313" key="2">
    <source>
        <dbReference type="EMBL" id="ALB22770.1"/>
    </source>
</evidence>
<feature type="region of interest" description="Disordered" evidence="1">
    <location>
        <begin position="60"/>
        <end position="84"/>
    </location>
</feature>